<dbReference type="Pfam" id="PF16212">
    <property type="entry name" value="PhoLip_ATPase_C"/>
    <property type="match status" value="1"/>
</dbReference>
<evidence type="ECO:0000256" key="19">
    <source>
        <dbReference type="SAM" id="MobiDB-lite"/>
    </source>
</evidence>
<protein>
    <recommendedName>
        <fullName evidence="3">P-type phospholipid transporter</fullName>
        <ecNumber evidence="3">7.6.2.1</ecNumber>
    </recommendedName>
</protein>
<dbReference type="GO" id="GO:0140326">
    <property type="term" value="F:ATPase-coupled intramembrane lipid transporter activity"/>
    <property type="evidence" value="ECO:0007669"/>
    <property type="project" value="UniProtKB-EC"/>
</dbReference>
<feature type="binding site" evidence="16">
    <location>
        <position position="1196"/>
    </location>
    <ligand>
        <name>ATP</name>
        <dbReference type="ChEBI" id="CHEBI:30616"/>
    </ligand>
</feature>
<keyword evidence="6 17" id="KW-0479">Metal-binding</keyword>
<keyword evidence="9 17" id="KW-0460">Magnesium</keyword>
<evidence type="ECO:0000313" key="24">
    <source>
        <dbReference type="Proteomes" id="UP000383932"/>
    </source>
</evidence>
<feature type="transmembrane region" description="Helical" evidence="20">
    <location>
        <begin position="1741"/>
        <end position="1760"/>
    </location>
</feature>
<feature type="compositionally biased region" description="Polar residues" evidence="19">
    <location>
        <begin position="874"/>
        <end position="886"/>
    </location>
</feature>
<feature type="binding site" evidence="16">
    <location>
        <position position="1197"/>
    </location>
    <ligand>
        <name>ATP</name>
        <dbReference type="ChEBI" id="CHEBI:30616"/>
    </ligand>
</feature>
<dbReference type="InterPro" id="IPR023298">
    <property type="entry name" value="ATPase_P-typ_TM_dom_sf"/>
</dbReference>
<dbReference type="SUPFAM" id="SSF81653">
    <property type="entry name" value="Calcium ATPase, transduction domain A"/>
    <property type="match status" value="1"/>
</dbReference>
<evidence type="ECO:0000256" key="10">
    <source>
        <dbReference type="ARBA" id="ARBA00022967"/>
    </source>
</evidence>
<feature type="binding site" evidence="16">
    <location>
        <position position="1687"/>
    </location>
    <ligand>
        <name>ATP</name>
        <dbReference type="ChEBI" id="CHEBI:30616"/>
    </ligand>
</feature>
<keyword evidence="10" id="KW-1278">Translocase</keyword>
<dbReference type="InterPro" id="IPR032630">
    <property type="entry name" value="P_typ_ATPase_c"/>
</dbReference>
<dbReference type="SUPFAM" id="SSF81660">
    <property type="entry name" value="Metal cation-transporting ATPase, ATP-binding domain N"/>
    <property type="match status" value="1"/>
</dbReference>
<keyword evidence="4" id="KW-0597">Phosphoprotein</keyword>
<comment type="catalytic activity">
    <reaction evidence="14">
        <text>a 1,2-diacyl-sn-glycero-3-phosphoethanolamine(out) + ATP + H2O = a 1,2-diacyl-sn-glycero-3-phosphoethanolamine(in) + ADP + phosphate + H(+)</text>
        <dbReference type="Rhea" id="RHEA:66132"/>
        <dbReference type="ChEBI" id="CHEBI:15377"/>
        <dbReference type="ChEBI" id="CHEBI:15378"/>
        <dbReference type="ChEBI" id="CHEBI:30616"/>
        <dbReference type="ChEBI" id="CHEBI:43474"/>
        <dbReference type="ChEBI" id="CHEBI:64612"/>
        <dbReference type="ChEBI" id="CHEBI:456216"/>
    </reaction>
    <physiologicalReaction direction="left-to-right" evidence="14">
        <dbReference type="Rhea" id="RHEA:66133"/>
    </physiologicalReaction>
</comment>
<dbReference type="PANTHER" id="PTHR24092">
    <property type="entry name" value="PROBABLE PHOSPHOLIPID-TRANSPORTING ATPASE"/>
    <property type="match status" value="1"/>
</dbReference>
<dbReference type="Pfam" id="PF13246">
    <property type="entry name" value="Cation_ATPase"/>
    <property type="match status" value="1"/>
</dbReference>
<feature type="binding site" evidence="16">
    <location>
        <position position="1524"/>
    </location>
    <ligand>
        <name>ATP</name>
        <dbReference type="ChEBI" id="CHEBI:30616"/>
    </ligand>
</feature>
<comment type="subcellular location">
    <subcellularLocation>
        <location evidence="1">Membrane</location>
        <topology evidence="1">Multi-pass membrane protein</topology>
    </subcellularLocation>
</comment>
<proteinExistence type="inferred from homology"/>
<evidence type="ECO:0000256" key="1">
    <source>
        <dbReference type="ARBA" id="ARBA00004141"/>
    </source>
</evidence>
<gene>
    <name evidence="23" type="ORF">CTheo_1143</name>
</gene>
<keyword evidence="5 20" id="KW-0812">Transmembrane</keyword>
<dbReference type="InterPro" id="IPR008250">
    <property type="entry name" value="ATPase_P-typ_transduc_dom_A_sf"/>
</dbReference>
<feature type="region of interest" description="Disordered" evidence="19">
    <location>
        <begin position="523"/>
        <end position="578"/>
    </location>
</feature>
<dbReference type="InterPro" id="IPR001757">
    <property type="entry name" value="P_typ_ATPase"/>
</dbReference>
<feature type="compositionally biased region" description="Low complexity" evidence="19">
    <location>
        <begin position="149"/>
        <end position="160"/>
    </location>
</feature>
<evidence type="ECO:0000256" key="3">
    <source>
        <dbReference type="ARBA" id="ARBA00012189"/>
    </source>
</evidence>
<feature type="binding site" evidence="17">
    <location>
        <position position="1683"/>
    </location>
    <ligand>
        <name>Mg(2+)</name>
        <dbReference type="ChEBI" id="CHEBI:18420"/>
    </ligand>
</feature>
<dbReference type="EC" id="7.6.2.1" evidence="3"/>
<keyword evidence="8 16" id="KW-0067">ATP-binding</keyword>
<evidence type="ECO:0000256" key="4">
    <source>
        <dbReference type="ARBA" id="ARBA00022553"/>
    </source>
</evidence>
<feature type="compositionally biased region" description="Basic and acidic residues" evidence="19">
    <location>
        <begin position="72"/>
        <end position="81"/>
    </location>
</feature>
<evidence type="ECO:0000256" key="20">
    <source>
        <dbReference type="SAM" id="Phobius"/>
    </source>
</evidence>
<feature type="binding site" evidence="17">
    <location>
        <position position="1197"/>
    </location>
    <ligand>
        <name>Mg(2+)</name>
        <dbReference type="ChEBI" id="CHEBI:18420"/>
    </ligand>
</feature>
<feature type="compositionally biased region" description="Gly residues" evidence="19">
    <location>
        <begin position="539"/>
        <end position="553"/>
    </location>
</feature>
<feature type="compositionally biased region" description="Polar residues" evidence="19">
    <location>
        <begin position="228"/>
        <end position="238"/>
    </location>
</feature>
<feature type="binding site" evidence="16">
    <location>
        <position position="1657"/>
    </location>
    <ligand>
        <name>ATP</name>
        <dbReference type="ChEBI" id="CHEBI:30616"/>
    </ligand>
</feature>
<feature type="binding site" evidence="16">
    <location>
        <position position="1340"/>
    </location>
    <ligand>
        <name>ATP</name>
        <dbReference type="ChEBI" id="CHEBI:30616"/>
    </ligand>
</feature>
<feature type="compositionally biased region" description="Polar residues" evidence="19">
    <location>
        <begin position="2008"/>
        <end position="2028"/>
    </location>
</feature>
<feature type="active site" description="4-aspartylphosphate intermediate" evidence="15">
    <location>
        <position position="1195"/>
    </location>
</feature>
<dbReference type="OrthoDB" id="377733at2759"/>
<feature type="transmembrane region" description="Helical" evidence="20">
    <location>
        <begin position="1857"/>
        <end position="1877"/>
    </location>
</feature>
<dbReference type="EMBL" id="SSOP01000009">
    <property type="protein sequence ID" value="KAB5595466.1"/>
    <property type="molecule type" value="Genomic_DNA"/>
</dbReference>
<comment type="caution">
    <text evidence="23">The sequence shown here is derived from an EMBL/GenBank/DDBJ whole genome shotgun (WGS) entry which is preliminary data.</text>
</comment>
<feature type="coiled-coil region" evidence="18">
    <location>
        <begin position="1461"/>
        <end position="1491"/>
    </location>
</feature>
<feature type="region of interest" description="Disordered" evidence="19">
    <location>
        <begin position="2047"/>
        <end position="2097"/>
    </location>
</feature>
<feature type="binding site" evidence="16">
    <location>
        <position position="1525"/>
    </location>
    <ligand>
        <name>ATP</name>
        <dbReference type="ChEBI" id="CHEBI:30616"/>
    </ligand>
</feature>
<evidence type="ECO:0000313" key="23">
    <source>
        <dbReference type="EMBL" id="KAB5595466.1"/>
    </source>
</evidence>
<evidence type="ECO:0000256" key="16">
    <source>
        <dbReference type="PIRSR" id="PIRSR606539-2"/>
    </source>
</evidence>
<feature type="binding site" evidence="16">
    <location>
        <position position="1383"/>
    </location>
    <ligand>
        <name>ATP</name>
        <dbReference type="ChEBI" id="CHEBI:30616"/>
    </ligand>
</feature>
<dbReference type="PANTHER" id="PTHR24092:SF153">
    <property type="entry name" value="PHOSPHOLIPID-TRANSPORTING ATPASE"/>
    <property type="match status" value="1"/>
</dbReference>
<dbReference type="PROSITE" id="PS00154">
    <property type="entry name" value="ATPASE_E1_E2"/>
    <property type="match status" value="1"/>
</dbReference>
<dbReference type="GO" id="GO:0005524">
    <property type="term" value="F:ATP binding"/>
    <property type="evidence" value="ECO:0007669"/>
    <property type="project" value="UniProtKB-KW"/>
</dbReference>
<feature type="compositionally biased region" description="Low complexity" evidence="19">
    <location>
        <begin position="91"/>
        <end position="103"/>
    </location>
</feature>
<evidence type="ECO:0000256" key="15">
    <source>
        <dbReference type="PIRSR" id="PIRSR606539-1"/>
    </source>
</evidence>
<dbReference type="InterPro" id="IPR044492">
    <property type="entry name" value="P_typ_ATPase_HD_dom"/>
</dbReference>
<feature type="compositionally biased region" description="Pro residues" evidence="19">
    <location>
        <begin position="523"/>
        <end position="535"/>
    </location>
</feature>
<evidence type="ECO:0000256" key="17">
    <source>
        <dbReference type="PIRSR" id="PIRSR606539-3"/>
    </source>
</evidence>
<dbReference type="GO" id="GO:0016887">
    <property type="term" value="F:ATP hydrolysis activity"/>
    <property type="evidence" value="ECO:0007669"/>
    <property type="project" value="InterPro"/>
</dbReference>
<dbReference type="InterPro" id="IPR032631">
    <property type="entry name" value="P-type_ATPase_N"/>
</dbReference>
<feature type="transmembrane region" description="Helical" evidence="20">
    <location>
        <begin position="1823"/>
        <end position="1845"/>
    </location>
</feature>
<feature type="transmembrane region" description="Helical" evidence="20">
    <location>
        <begin position="1079"/>
        <end position="1096"/>
    </location>
</feature>
<feature type="region of interest" description="Disordered" evidence="19">
    <location>
        <begin position="42"/>
        <end position="61"/>
    </location>
</feature>
<feature type="binding site" evidence="16">
    <location>
        <position position="1443"/>
    </location>
    <ligand>
        <name>ATP</name>
        <dbReference type="ChEBI" id="CHEBI:30616"/>
    </ligand>
</feature>
<evidence type="ECO:0000256" key="6">
    <source>
        <dbReference type="ARBA" id="ARBA00022723"/>
    </source>
</evidence>
<dbReference type="InterPro" id="IPR018303">
    <property type="entry name" value="ATPase_P-typ_P_site"/>
</dbReference>
<dbReference type="GO" id="GO:0000287">
    <property type="term" value="F:magnesium ion binding"/>
    <property type="evidence" value="ECO:0007669"/>
    <property type="project" value="InterPro"/>
</dbReference>
<feature type="compositionally biased region" description="Basic and acidic residues" evidence="19">
    <location>
        <begin position="1988"/>
        <end position="2001"/>
    </location>
</feature>
<feature type="compositionally biased region" description="Basic and acidic residues" evidence="19">
    <location>
        <begin position="2053"/>
        <end position="2069"/>
    </location>
</feature>
<dbReference type="Gene3D" id="2.70.150.10">
    <property type="entry name" value="Calcium-transporting ATPase, cytoplasmic transduction domain A"/>
    <property type="match status" value="1"/>
</dbReference>
<evidence type="ECO:0000259" key="22">
    <source>
        <dbReference type="Pfam" id="PF16212"/>
    </source>
</evidence>
<feature type="region of interest" description="Disordered" evidence="19">
    <location>
        <begin position="1230"/>
        <end position="1286"/>
    </location>
</feature>
<dbReference type="Proteomes" id="UP000383932">
    <property type="component" value="Unassembled WGS sequence"/>
</dbReference>
<evidence type="ECO:0000256" key="8">
    <source>
        <dbReference type="ARBA" id="ARBA00022840"/>
    </source>
</evidence>
<feature type="region of interest" description="Disordered" evidence="19">
    <location>
        <begin position="72"/>
        <end position="312"/>
    </location>
</feature>
<keyword evidence="7 16" id="KW-0547">Nucleotide-binding</keyword>
<dbReference type="InterPro" id="IPR006539">
    <property type="entry name" value="P-type_ATPase_IV"/>
</dbReference>
<feature type="transmembrane region" description="Helical" evidence="20">
    <location>
        <begin position="1772"/>
        <end position="1793"/>
    </location>
</feature>
<sequence length="2097" mass="230617">MATAHEHDDFLDEPPPPAYELSNAELDRKIADATQRSLVLQEQQLHRPNLPPLDNDGFPAWSDELFKYNETMRQREEEARSTKLQSEYTRPSVPAGASGSSSTSPPPHIQPLSGSLNAKQKGGQFGWLDGSGGISQDDDMQHTGLNVGRPPSMSYSPPRMQNQSHPRPGIQVQVGRRPHDVLAQPQSPVSDVDEDEPLSSAAPVPNLARAPTYYPVGQSHPGHEQQLRRSTTRCSVDSTRSELPAWTAVAPSLEGPAYEEVEGSGPRQGHSHIQGLGRVASPAVHGPGRRSTSPEQRRQTQGDWQPRPHVQEVRRAATAAPYVPGVPYAAPSPPPQPRVPSVGVPLRGPSPAPPVSAQVPLSTSPGSYAASAYTPSQGAYIPAAAAPPPTHGLFGYTPGVSGGFDPSVAYRSTQRYTLAGRVDSASTEGIYEAQKALREGGAGVFYNYAVAATMQKNTVFQAPAPPPQRPDDDRASVYSGMSGGRQSVYSGGPAGRMSVYSGHSGDNRMSFVPGGNGPAFVPPPPPPGARPPFAQPGPQIGGYTPGAQGGYVPGGHVPNGQASRPLPTEPGFAPPQPNGGGFIHPPSNAGGFMAPPPPPGAIGPGGFLISDVYARKMTKSAPEADIQGWTVERPRNPGISGWNWRRPNDVTCVAFSIAPRLRFSGCPTLHLTGGREDFFPTLVDWTWSAIMPPRSTNRFARAYRALANFNVETLFSRAAPPATSRTVYINQELPRDLFDAKGKILKSAKYNANQVVTSKYTILTFLPRNLLEQFRRIANVFFLAIAILQFFPRFSTISPGLVLLPLIVVLAITALKDGYEDIKRHQSDRQVNHSIIHVLRADGHANHNVMRSKSKTFVPGVPLPKFVRSKKGKNQASPNATPTEPSASLEKGAPEPTQASILTPSSDPDDLPPTEDNPGAPRWEPTLWEDVRVGDFVKIHDRESFPADIIICATSEEENVAYVETKNLDGETNLKSRHAVPELTHLRTAQDCARAGPMSIEAEAPDVNMYRLNAAVVLENGKKSPVDLQTVLLRGTVLRNTRWVTGIVLFTGGDSKIVLNSGGTPSKRSKVERQMNPQVFINLIILAAMAVVCAIVDSTLEKRAFKDGAYWMAFATQPDDNPNINGLVTFANALITFQNVIPISLYISIEFVRTCQAAFIYFDREIYYSKNDTPTLARSWNLSDDLGQIEYVFSDKTGTLTQNNMVFRQCSVGGTIYKGDDLPVEIEQDQAVKHSPSSEATAIEDDQETGQASKDRPSHDSLPGSSTNPPQSIEHAPVPPLSSSRFVNDQLRRDMDSPRDDNHMRQLYGFFSTLALCHTVLAGTDERTGKLEYKAQSPDEAALVQAAADVGFVFLGREREIVRMRTPFSANIEEFALLNVLDFTSARKRMSVILRKLDPADPRIFLMCKGADNVIFERLKAGNESLRQKTGEDLDYFASEGLRTLCLAYKNLSADEYEAWNKRYEEALVALDNREDRVEAVSDEIERELRLLGATAIEDKLQDGVPKAIAELKRAGIKVWVATGDKLETAIAIGYSTNLISKDANLIIVRGGSDPLAVYEQMKKAVSEFFPDEHILDNPAVHPDEPSTPSRRAIPLRKMSGMSATSLVPEGNGSRPGGFVLVIDGGALVHAMSEEAPWNRQLMIDLSTRCEAVIGCRVSPRQKAQMVRLIKDGLGVMTLAIGDGANDVSMIQAADVGVGISGEEGLQAVNSSDYAIAQFRFLTRLLFVHGHWSYVRNSNMIVNFFYKNIVCIGVLWWFQIYCGWSTTYVFEYTYLLFWNVFWSIAPVIAIGIFDRNIDSDILVAFPELYRYGREGRWFGIRVFATYMFDGIYQSAVIFFFIFYAYHSTTARTDGYDIGMYEFSTTMAVATVMAVNAFNGLNTRAWTGWVWFAVSLGVVLVWAYTAIYSLIRPGWFYTPAYGNTYYLFRSAYFWFGIPIAFCMALAPRYILKTLRLVELPNDIDIMRILRARNPNLDVVHHPKLGGHFEEQEHARSSAESHPPRRMHSRQPTLHSLGSRTDMSTGTRSIGNRGFDFSAEEGGVAIRRMQSNISERQRERAERRSGEESSRRKASIRSLPAAMRSLRIKKGRISPSYDH</sequence>
<feature type="transmembrane region" description="Helical" evidence="20">
    <location>
        <begin position="1889"/>
        <end position="1910"/>
    </location>
</feature>
<feature type="binding site" evidence="16">
    <location>
        <position position="1663"/>
    </location>
    <ligand>
        <name>ATP</name>
        <dbReference type="ChEBI" id="CHEBI:30616"/>
    </ligand>
</feature>
<evidence type="ECO:0000256" key="11">
    <source>
        <dbReference type="ARBA" id="ARBA00022989"/>
    </source>
</evidence>
<dbReference type="InterPro" id="IPR023214">
    <property type="entry name" value="HAD_sf"/>
</dbReference>
<feature type="binding site" evidence="16">
    <location>
        <position position="1195"/>
    </location>
    <ligand>
        <name>ATP</name>
        <dbReference type="ChEBI" id="CHEBI:30616"/>
    </ligand>
</feature>
<feature type="transmembrane region" description="Helical" evidence="20">
    <location>
        <begin position="797"/>
        <end position="815"/>
    </location>
</feature>
<keyword evidence="12 20" id="KW-0472">Membrane</keyword>
<evidence type="ECO:0000256" key="2">
    <source>
        <dbReference type="ARBA" id="ARBA00008109"/>
    </source>
</evidence>
<feature type="binding site" evidence="16">
    <location>
        <position position="1523"/>
    </location>
    <ligand>
        <name>ATP</name>
        <dbReference type="ChEBI" id="CHEBI:30616"/>
    </ligand>
</feature>
<comment type="cofactor">
    <cofactor evidence="17">
        <name>Mg(2+)</name>
        <dbReference type="ChEBI" id="CHEBI:18420"/>
    </cofactor>
</comment>
<dbReference type="PRINTS" id="PR00119">
    <property type="entry name" value="CATATPASE"/>
</dbReference>
<dbReference type="SFLD" id="SFLDS00003">
    <property type="entry name" value="Haloacid_Dehalogenase"/>
    <property type="match status" value="1"/>
</dbReference>
<keyword evidence="18" id="KW-0175">Coiled coil</keyword>
<feature type="domain" description="P-type ATPase N-terminal" evidence="21">
    <location>
        <begin position="741"/>
        <end position="800"/>
    </location>
</feature>
<dbReference type="GO" id="GO:0045332">
    <property type="term" value="P:phospholipid translocation"/>
    <property type="evidence" value="ECO:0007669"/>
    <property type="project" value="TreeGrafter"/>
</dbReference>
<dbReference type="NCBIfam" id="TIGR01494">
    <property type="entry name" value="ATPase_P-type"/>
    <property type="match status" value="1"/>
</dbReference>
<dbReference type="SFLD" id="SFLDF00027">
    <property type="entry name" value="p-type_atpase"/>
    <property type="match status" value="1"/>
</dbReference>
<feature type="binding site" evidence="16">
    <location>
        <position position="1409"/>
    </location>
    <ligand>
        <name>ATP</name>
        <dbReference type="ChEBI" id="CHEBI:30616"/>
    </ligand>
</feature>
<evidence type="ECO:0000256" key="13">
    <source>
        <dbReference type="ARBA" id="ARBA00034036"/>
    </source>
</evidence>
<name>A0A5N5QWB9_9AGAM</name>
<dbReference type="FunFam" id="3.40.1110.10:FF:000087">
    <property type="entry name" value="Phospholipid-transporting ATPase"/>
    <property type="match status" value="1"/>
</dbReference>
<organism evidence="23 24">
    <name type="scientific">Ceratobasidium theobromae</name>
    <dbReference type="NCBI Taxonomy" id="1582974"/>
    <lineage>
        <taxon>Eukaryota</taxon>
        <taxon>Fungi</taxon>
        <taxon>Dikarya</taxon>
        <taxon>Basidiomycota</taxon>
        <taxon>Agaricomycotina</taxon>
        <taxon>Agaricomycetes</taxon>
        <taxon>Cantharellales</taxon>
        <taxon>Ceratobasidiaceae</taxon>
        <taxon>Ceratobasidium</taxon>
    </lineage>
</organism>
<evidence type="ECO:0000256" key="5">
    <source>
        <dbReference type="ARBA" id="ARBA00022692"/>
    </source>
</evidence>
<feature type="region of interest" description="Disordered" evidence="19">
    <location>
        <begin position="1"/>
        <end position="20"/>
    </location>
</feature>
<feature type="binding site" evidence="16">
    <location>
        <position position="1686"/>
    </location>
    <ligand>
        <name>ATP</name>
        <dbReference type="ChEBI" id="CHEBI:30616"/>
    </ligand>
</feature>
<comment type="catalytic activity">
    <reaction evidence="13">
        <text>ATP + H2O + phospholipidSide 1 = ADP + phosphate + phospholipidSide 2.</text>
        <dbReference type="EC" id="7.6.2.1"/>
    </reaction>
</comment>
<dbReference type="Gene3D" id="3.40.50.1000">
    <property type="entry name" value="HAD superfamily/HAD-like"/>
    <property type="match status" value="1"/>
</dbReference>
<dbReference type="Gene3D" id="3.40.1110.10">
    <property type="entry name" value="Calcium-transporting ATPase, cytoplasmic domain N"/>
    <property type="match status" value="1"/>
</dbReference>
<feature type="binding site" evidence="17">
    <location>
        <position position="1687"/>
    </location>
    <ligand>
        <name>Mg(2+)</name>
        <dbReference type="ChEBI" id="CHEBI:18420"/>
    </ligand>
</feature>
<dbReference type="InterPro" id="IPR023299">
    <property type="entry name" value="ATPase_P-typ_cyto_dom_N"/>
</dbReference>
<dbReference type="NCBIfam" id="TIGR01652">
    <property type="entry name" value="ATPase-Plipid"/>
    <property type="match status" value="1"/>
</dbReference>
<evidence type="ECO:0000256" key="12">
    <source>
        <dbReference type="ARBA" id="ARBA00023136"/>
    </source>
</evidence>
<evidence type="ECO:0000256" key="9">
    <source>
        <dbReference type="ARBA" id="ARBA00022842"/>
    </source>
</evidence>
<feature type="compositionally biased region" description="Gly residues" evidence="19">
    <location>
        <begin position="123"/>
        <end position="133"/>
    </location>
</feature>
<feature type="binding site" evidence="17">
    <location>
        <position position="1195"/>
    </location>
    <ligand>
        <name>Mg(2+)</name>
        <dbReference type="ChEBI" id="CHEBI:18420"/>
    </ligand>
</feature>
<feature type="region of interest" description="Disordered" evidence="19">
    <location>
        <begin position="1988"/>
        <end position="2034"/>
    </location>
</feature>
<dbReference type="SFLD" id="SFLDG00002">
    <property type="entry name" value="C1.7:_P-type_atpase_like"/>
    <property type="match status" value="1"/>
</dbReference>
<comment type="similarity">
    <text evidence="2">Belongs to the cation transport ATPase (P-type) (TC 3.A.3) family. Type IV subfamily.</text>
</comment>
<feature type="transmembrane region" description="Helical" evidence="20">
    <location>
        <begin position="1930"/>
        <end position="1950"/>
    </location>
</feature>
<feature type="domain" description="P-type ATPase C-terminal" evidence="22">
    <location>
        <begin position="1709"/>
        <end position="1955"/>
    </location>
</feature>
<feature type="region of interest" description="Disordered" evidence="19">
    <location>
        <begin position="855"/>
        <end position="926"/>
    </location>
</feature>
<accession>A0A5N5QWB9</accession>
<evidence type="ECO:0000259" key="21">
    <source>
        <dbReference type="Pfam" id="PF16209"/>
    </source>
</evidence>
<dbReference type="SUPFAM" id="SSF81665">
    <property type="entry name" value="Calcium ATPase, transmembrane domain M"/>
    <property type="match status" value="1"/>
</dbReference>
<dbReference type="InterPro" id="IPR036412">
    <property type="entry name" value="HAD-like_sf"/>
</dbReference>
<dbReference type="GO" id="GO:0005886">
    <property type="term" value="C:plasma membrane"/>
    <property type="evidence" value="ECO:0007669"/>
    <property type="project" value="TreeGrafter"/>
</dbReference>
<evidence type="ECO:0000256" key="7">
    <source>
        <dbReference type="ARBA" id="ARBA00022741"/>
    </source>
</evidence>
<evidence type="ECO:0000256" key="18">
    <source>
        <dbReference type="SAM" id="Coils"/>
    </source>
</evidence>
<reference evidence="23 24" key="1">
    <citation type="journal article" date="2019" name="Fungal Biol. Biotechnol.">
        <title>Draft genome sequence of fastidious pathogen Ceratobasidium theobromae, which causes vascular-streak dieback in Theobroma cacao.</title>
        <authorList>
            <person name="Ali S.S."/>
            <person name="Asman A."/>
            <person name="Shao J."/>
            <person name="Firmansyah A.P."/>
            <person name="Susilo A.W."/>
            <person name="Rosmana A."/>
            <person name="McMahon P."/>
            <person name="Junaid M."/>
            <person name="Guest D."/>
            <person name="Kheng T.Y."/>
            <person name="Meinhardt L.W."/>
            <person name="Bailey B.A."/>
        </authorList>
    </citation>
    <scope>NUCLEOTIDE SEQUENCE [LARGE SCALE GENOMIC DNA]</scope>
    <source>
        <strain evidence="23 24">CT2</strain>
    </source>
</reference>
<keyword evidence="11 20" id="KW-1133">Transmembrane helix</keyword>
<keyword evidence="24" id="KW-1185">Reference proteome</keyword>
<dbReference type="SUPFAM" id="SSF56784">
    <property type="entry name" value="HAD-like"/>
    <property type="match status" value="1"/>
</dbReference>
<dbReference type="Pfam" id="PF16209">
    <property type="entry name" value="PhoLip_ATPase_N"/>
    <property type="match status" value="1"/>
</dbReference>
<evidence type="ECO:0000256" key="14">
    <source>
        <dbReference type="ARBA" id="ARBA00049128"/>
    </source>
</evidence>